<protein>
    <submittedName>
        <fullName evidence="1">Protein SSUH2 like protein</fullName>
    </submittedName>
</protein>
<proteinExistence type="predicted"/>
<sequence length="286" mass="31738">MEEISLPSYEEIIPGFTEMEKMKPPNYEEAIAAEPSPYSPGINIPYIDDPAEPSPHSPGINIAYIDDPVFQPTPTAPTMDMIESVETPILIPAPLSDPDLRTALYHYRNKLRCGGSKFIKDMILTDIQNDCAFHCKLETFIEKRECTPRVTGYYGQNIDGPENGITPDKWNVRVGRPLLFDDDQEIKTEVPHTAYVRECPTCEGEKKIDCTPCWANGKVICKGCQGRGAENLMCRICKGSGDEDCLKCSGSGMIDCSHCDGYGKLKYCMQLTATCQFSGKPNGELD</sequence>
<name>A0A8T0E266_ARGBR</name>
<evidence type="ECO:0000313" key="1">
    <source>
        <dbReference type="EMBL" id="KAF8764533.1"/>
    </source>
</evidence>
<reference evidence="1" key="1">
    <citation type="journal article" date="2020" name="bioRxiv">
        <title>Chromosome-level reference genome of the European wasp spider Argiope bruennichi: a resource for studies on range expansion and evolutionary adaptation.</title>
        <authorList>
            <person name="Sheffer M.M."/>
            <person name="Hoppe A."/>
            <person name="Krehenwinkel H."/>
            <person name="Uhl G."/>
            <person name="Kuss A.W."/>
            <person name="Jensen L."/>
            <person name="Jensen C."/>
            <person name="Gillespie R.G."/>
            <person name="Hoff K.J."/>
            <person name="Prost S."/>
        </authorList>
    </citation>
    <scope>NUCLEOTIDE SEQUENCE</scope>
</reference>
<evidence type="ECO:0000313" key="2">
    <source>
        <dbReference type="Proteomes" id="UP000807504"/>
    </source>
</evidence>
<accession>A0A8T0E266</accession>
<keyword evidence="2" id="KW-1185">Reference proteome</keyword>
<organism evidence="1 2">
    <name type="scientific">Argiope bruennichi</name>
    <name type="common">Wasp spider</name>
    <name type="synonym">Aranea bruennichi</name>
    <dbReference type="NCBI Taxonomy" id="94029"/>
    <lineage>
        <taxon>Eukaryota</taxon>
        <taxon>Metazoa</taxon>
        <taxon>Ecdysozoa</taxon>
        <taxon>Arthropoda</taxon>
        <taxon>Chelicerata</taxon>
        <taxon>Arachnida</taxon>
        <taxon>Araneae</taxon>
        <taxon>Araneomorphae</taxon>
        <taxon>Entelegynae</taxon>
        <taxon>Araneoidea</taxon>
        <taxon>Araneidae</taxon>
        <taxon>Argiope</taxon>
    </lineage>
</organism>
<dbReference type="AlphaFoldDB" id="A0A8T0E266"/>
<dbReference type="EMBL" id="JABXBU010002231">
    <property type="protein sequence ID" value="KAF8764533.1"/>
    <property type="molecule type" value="Genomic_DNA"/>
</dbReference>
<reference evidence="1" key="2">
    <citation type="submission" date="2020-06" db="EMBL/GenBank/DDBJ databases">
        <authorList>
            <person name="Sheffer M."/>
        </authorList>
    </citation>
    <scope>NUCLEOTIDE SEQUENCE</scope>
</reference>
<gene>
    <name evidence="1" type="ORF">HNY73_022598</name>
</gene>
<dbReference type="InterPro" id="IPR052789">
    <property type="entry name" value="SSUH2_homolog"/>
</dbReference>
<dbReference type="PANTHER" id="PTHR48465">
    <property type="entry name" value="PROTEIN SSUH2 HOMOLOG"/>
    <property type="match status" value="1"/>
</dbReference>
<comment type="caution">
    <text evidence="1">The sequence shown here is derived from an EMBL/GenBank/DDBJ whole genome shotgun (WGS) entry which is preliminary data.</text>
</comment>
<dbReference type="PANTHER" id="PTHR48465:SF1">
    <property type="entry name" value="PROTEIN SSUH2 HOMOLOG"/>
    <property type="match status" value="1"/>
</dbReference>
<dbReference type="Proteomes" id="UP000807504">
    <property type="component" value="Unassembled WGS sequence"/>
</dbReference>